<accession>A0A395N764</accession>
<sequence>MVALRSLVAAVASTAFRLCFAKFPLANGLPLLLLAVAHSLKRSPVSYVSVVDNVKIHTPAGRVHSHSQFDLTFSLDDGEERIRLSLHPNHDILHDDFEVTYLDAQGNIKSVEKVQRSEHKVYRGDAYVERPGEDGWSLAGWARITMHRDGKYPVFDGAFRLDGDNHHIHTGTKYNNLKHEDDPAFVDPEERDTDEVMVVWRDSDVGDFLGREELKRDASRPAQCTSDSLNFNKRAAAKLDETLKVDDNRPVVPLKVRRRFFDQFDQEIKRSTGLQGVDPRSLFGRQSIDGGSGGSGQDLIATIGDTSGCPTTKKVALVGIATDCTYWSGFNSSEDLRRNVIGMVNQASQVYESAFKISLGIRNLTVLDRGCPGAPPAATPWNVDCQSNTTISDRLNLFSAWRGRSLDNNAYWSLLTTCPTDSAVGLAWRSQVCRQGSGTSSDGQGNNETVAGANVVVRTTTEWQVFAHETGHTFGAVHDCTGSACPVSPNSQSCCPLNASTCDAGGRFIMNPSTGTGITQFSPCSIGNICSSLKITALSSCLTDNKNVPTITGSQCGNGIVEEGEECDCGGEQGCQNNTCCDARTCKLRNNAVCDPSNEDCCTDRCQFASASTVCRPSLGECDIQETCPGNAARCPSDQHKADGDSCGSGNGLTCASGQCTSRDRQCQAAVGTSANNSSTTACPDTQDSCTVSCTSGQFAFGQRQCLLFGQNFIDGTPCGAGGHCSDGSCTGSSTSQEIRNWITNHKEIVIPIAVVVGILLIIVIASIIISCWRRARRRRQVPKTTSPPTAAWAQWGGDQNRGPGPQGYNMTETQYDPPPPTYDQQQPPEYGQPPNQQQWRPRIERYA</sequence>
<evidence type="ECO:0000259" key="7">
    <source>
        <dbReference type="PROSITE" id="PS50214"/>
    </source>
</evidence>
<feature type="region of interest" description="Disordered" evidence="5">
    <location>
        <begin position="779"/>
        <end position="848"/>
    </location>
</feature>
<evidence type="ECO:0000256" key="5">
    <source>
        <dbReference type="SAM" id="MobiDB-lite"/>
    </source>
</evidence>
<dbReference type="InterPro" id="IPR001762">
    <property type="entry name" value="Disintegrin_dom"/>
</dbReference>
<proteinExistence type="predicted"/>
<dbReference type="Gene3D" id="3.40.390.10">
    <property type="entry name" value="Collagenase (Catalytic Domain)"/>
    <property type="match status" value="1"/>
</dbReference>
<dbReference type="STRING" id="490622.A0A395N764"/>
<dbReference type="PROSITE" id="PS50214">
    <property type="entry name" value="DISINTEGRIN_2"/>
    <property type="match status" value="1"/>
</dbReference>
<reference evidence="9 10" key="1">
    <citation type="journal article" date="2018" name="PLoS Pathog.">
        <title>Evolution of structural diversity of trichothecenes, a family of toxins produced by plant pathogenic and entomopathogenic fungi.</title>
        <authorList>
            <person name="Proctor R.H."/>
            <person name="McCormick S.P."/>
            <person name="Kim H.S."/>
            <person name="Cardoza R.E."/>
            <person name="Stanley A.M."/>
            <person name="Lindo L."/>
            <person name="Kelly A."/>
            <person name="Brown D.W."/>
            <person name="Lee T."/>
            <person name="Vaughan M.M."/>
            <person name="Alexander N.J."/>
            <person name="Busman M."/>
            <person name="Gutierrez S."/>
        </authorList>
    </citation>
    <scope>NUCLEOTIDE SEQUENCE [LARGE SCALE GENOMIC DNA]</scope>
    <source>
        <strain evidence="9 10">IBT 40837</strain>
    </source>
</reference>
<dbReference type="GO" id="GO:0006508">
    <property type="term" value="P:proteolysis"/>
    <property type="evidence" value="ECO:0007669"/>
    <property type="project" value="UniProtKB-KW"/>
</dbReference>
<dbReference type="GO" id="GO:0046872">
    <property type="term" value="F:metal ion binding"/>
    <property type="evidence" value="ECO:0007669"/>
    <property type="project" value="UniProtKB-KW"/>
</dbReference>
<dbReference type="PROSITE" id="PS50215">
    <property type="entry name" value="ADAM_MEPRO"/>
    <property type="match status" value="1"/>
</dbReference>
<dbReference type="OrthoDB" id="5951731at2759"/>
<feature type="domain" description="Peptidase M12B" evidence="8">
    <location>
        <begin position="313"/>
        <end position="529"/>
    </location>
</feature>
<evidence type="ECO:0000256" key="3">
    <source>
        <dbReference type="ARBA" id="ARBA00074021"/>
    </source>
</evidence>
<evidence type="ECO:0000313" key="9">
    <source>
        <dbReference type="EMBL" id="RFU71968.1"/>
    </source>
</evidence>
<dbReference type="GO" id="GO:0004222">
    <property type="term" value="F:metalloendopeptidase activity"/>
    <property type="evidence" value="ECO:0007669"/>
    <property type="project" value="InterPro"/>
</dbReference>
<dbReference type="InterPro" id="IPR024079">
    <property type="entry name" value="MetalloPept_cat_dom_sf"/>
</dbReference>
<dbReference type="InterPro" id="IPR006586">
    <property type="entry name" value="ADAM_Cys-rich"/>
</dbReference>
<dbReference type="GO" id="GO:0007229">
    <property type="term" value="P:integrin-mediated signaling pathway"/>
    <property type="evidence" value="ECO:0007669"/>
    <property type="project" value="UniProtKB-KW"/>
</dbReference>
<dbReference type="SMART" id="SM00050">
    <property type="entry name" value="DISIN"/>
    <property type="match status" value="1"/>
</dbReference>
<dbReference type="EMBL" id="PXOA01001065">
    <property type="protein sequence ID" value="RFU71968.1"/>
    <property type="molecule type" value="Genomic_DNA"/>
</dbReference>
<evidence type="ECO:0000256" key="1">
    <source>
        <dbReference type="ARBA" id="ARBA00023157"/>
    </source>
</evidence>
<keyword evidence="10" id="KW-1185">Reference proteome</keyword>
<feature type="active site" evidence="4">
    <location>
        <position position="469"/>
    </location>
</feature>
<keyword evidence="6" id="KW-0812">Transmembrane</keyword>
<keyword evidence="9" id="KW-0378">Hydrolase</keyword>
<comment type="caution">
    <text evidence="4">Lacks conserved residue(s) required for the propagation of feature annotation.</text>
</comment>
<dbReference type="InterPro" id="IPR034028">
    <property type="entry name" value="ZnMc_ADAM_fungal"/>
</dbReference>
<protein>
    <recommendedName>
        <fullName evidence="3">Disintegrin and metalloproteinase domain-containing protein B</fullName>
    </recommendedName>
</protein>
<keyword evidence="9" id="KW-0401">Integrin</keyword>
<dbReference type="InterPro" id="IPR001590">
    <property type="entry name" value="Peptidase_M12B"/>
</dbReference>
<feature type="domain" description="Disintegrin" evidence="7">
    <location>
        <begin position="553"/>
        <end position="643"/>
    </location>
</feature>
<name>A0A395N764_TRIAR</name>
<dbReference type="Gene3D" id="4.10.70.10">
    <property type="entry name" value="Disintegrin domain"/>
    <property type="match status" value="1"/>
</dbReference>
<evidence type="ECO:0000313" key="10">
    <source>
        <dbReference type="Proteomes" id="UP000266272"/>
    </source>
</evidence>
<keyword evidence="9" id="KW-0482">Metalloprotease</keyword>
<keyword evidence="4" id="KW-0862">Zinc</keyword>
<dbReference type="SUPFAM" id="SSF55486">
    <property type="entry name" value="Metalloproteases ('zincins'), catalytic domain"/>
    <property type="match status" value="1"/>
</dbReference>
<feature type="transmembrane region" description="Helical" evidence="6">
    <location>
        <begin position="749"/>
        <end position="773"/>
    </location>
</feature>
<organism evidence="9 10">
    <name type="scientific">Trichoderma arundinaceum</name>
    <dbReference type="NCBI Taxonomy" id="490622"/>
    <lineage>
        <taxon>Eukaryota</taxon>
        <taxon>Fungi</taxon>
        <taxon>Dikarya</taxon>
        <taxon>Ascomycota</taxon>
        <taxon>Pezizomycotina</taxon>
        <taxon>Sordariomycetes</taxon>
        <taxon>Hypocreomycetidae</taxon>
        <taxon>Hypocreales</taxon>
        <taxon>Hypocreaceae</taxon>
        <taxon>Trichoderma</taxon>
    </lineage>
</organism>
<feature type="binding site" evidence="4">
    <location>
        <position position="468"/>
    </location>
    <ligand>
        <name>Zn(2+)</name>
        <dbReference type="ChEBI" id="CHEBI:29105"/>
        <note>catalytic</note>
    </ligand>
</feature>
<dbReference type="PANTHER" id="PTHR11905:SF159">
    <property type="entry name" value="ADAM METALLOPROTEASE"/>
    <property type="match status" value="1"/>
</dbReference>
<feature type="binding site" evidence="4">
    <location>
        <position position="478"/>
    </location>
    <ligand>
        <name>Zn(2+)</name>
        <dbReference type="ChEBI" id="CHEBI:29105"/>
        <note>catalytic</note>
    </ligand>
</feature>
<dbReference type="Proteomes" id="UP000266272">
    <property type="component" value="Unassembled WGS sequence"/>
</dbReference>
<gene>
    <name evidence="9" type="ORF">TARUN_10291</name>
</gene>
<dbReference type="CDD" id="cd04271">
    <property type="entry name" value="ZnMc_ADAM_fungal"/>
    <property type="match status" value="1"/>
</dbReference>
<dbReference type="Pfam" id="PF13688">
    <property type="entry name" value="Reprolysin_5"/>
    <property type="match status" value="1"/>
</dbReference>
<evidence type="ECO:0000256" key="2">
    <source>
        <dbReference type="ARBA" id="ARBA00056552"/>
    </source>
</evidence>
<dbReference type="SUPFAM" id="SSF57552">
    <property type="entry name" value="Blood coagulation inhibitor (disintegrin)"/>
    <property type="match status" value="1"/>
</dbReference>
<dbReference type="Pfam" id="PF00200">
    <property type="entry name" value="Disintegrin"/>
    <property type="match status" value="1"/>
</dbReference>
<keyword evidence="6" id="KW-1133">Transmembrane helix</keyword>
<dbReference type="PANTHER" id="PTHR11905">
    <property type="entry name" value="ADAM A DISINTEGRIN AND METALLOPROTEASE DOMAIN"/>
    <property type="match status" value="1"/>
</dbReference>
<dbReference type="InterPro" id="IPR036436">
    <property type="entry name" value="Disintegrin_dom_sf"/>
</dbReference>
<comment type="caution">
    <text evidence="9">The sequence shown here is derived from an EMBL/GenBank/DDBJ whole genome shotgun (WGS) entry which is preliminary data.</text>
</comment>
<evidence type="ECO:0000256" key="4">
    <source>
        <dbReference type="PROSITE-ProRule" id="PRU00276"/>
    </source>
</evidence>
<evidence type="ECO:0000259" key="8">
    <source>
        <dbReference type="PROSITE" id="PS50215"/>
    </source>
</evidence>
<evidence type="ECO:0000256" key="6">
    <source>
        <dbReference type="SAM" id="Phobius"/>
    </source>
</evidence>
<keyword evidence="6" id="KW-0472">Membrane</keyword>
<dbReference type="FunFam" id="4.10.70.10:FF:000003">
    <property type="entry name" value="Disintegrin and metalloproteinase domain-containing protein 17"/>
    <property type="match status" value="1"/>
</dbReference>
<feature type="binding site" evidence="4">
    <location>
        <position position="472"/>
    </location>
    <ligand>
        <name>Zn(2+)</name>
        <dbReference type="ChEBI" id="CHEBI:29105"/>
        <note>catalytic</note>
    </ligand>
</feature>
<dbReference type="SMART" id="SM00608">
    <property type="entry name" value="ACR"/>
    <property type="match status" value="1"/>
</dbReference>
<keyword evidence="9" id="KW-0645">Protease</keyword>
<keyword evidence="4" id="KW-0479">Metal-binding</keyword>
<comment type="function">
    <text evidence="2">Probable zinc protease.</text>
</comment>
<dbReference type="Gene3D" id="3.40.1620.60">
    <property type="match status" value="1"/>
</dbReference>
<keyword evidence="1" id="KW-1015">Disulfide bond</keyword>
<dbReference type="AlphaFoldDB" id="A0A395N764"/>